<dbReference type="RefSeq" id="XP_022258301.1">
    <property type="nucleotide sequence ID" value="XM_022402593.1"/>
</dbReference>
<organism evidence="7 8">
    <name type="scientific">Limulus polyphemus</name>
    <name type="common">Atlantic horseshoe crab</name>
    <dbReference type="NCBI Taxonomy" id="6850"/>
    <lineage>
        <taxon>Eukaryota</taxon>
        <taxon>Metazoa</taxon>
        <taxon>Ecdysozoa</taxon>
        <taxon>Arthropoda</taxon>
        <taxon>Chelicerata</taxon>
        <taxon>Merostomata</taxon>
        <taxon>Xiphosura</taxon>
        <taxon>Limulidae</taxon>
        <taxon>Limulus</taxon>
    </lineage>
</organism>
<feature type="domain" description="G-protein coupled receptors family 2 profile 2" evidence="6">
    <location>
        <begin position="1"/>
        <end position="174"/>
    </location>
</feature>
<dbReference type="PRINTS" id="PR00249">
    <property type="entry name" value="GPCRSECRETIN"/>
</dbReference>
<dbReference type="Gene3D" id="1.20.1070.10">
    <property type="entry name" value="Rhodopsin 7-helix transmembrane proteins"/>
    <property type="match status" value="1"/>
</dbReference>
<accession>A0ABM1TQZ5</accession>
<keyword evidence="2 5" id="KW-0812">Transmembrane</keyword>
<evidence type="ECO:0000256" key="2">
    <source>
        <dbReference type="ARBA" id="ARBA00022692"/>
    </source>
</evidence>
<feature type="transmembrane region" description="Helical" evidence="5">
    <location>
        <begin position="30"/>
        <end position="51"/>
    </location>
</feature>
<dbReference type="InterPro" id="IPR017983">
    <property type="entry name" value="GPCR_2_secretin-like_CS"/>
</dbReference>
<dbReference type="PANTHER" id="PTHR45620">
    <property type="entry name" value="PDF RECEPTOR-LIKE PROTEIN-RELATED"/>
    <property type="match status" value="1"/>
</dbReference>
<dbReference type="PROSITE" id="PS50261">
    <property type="entry name" value="G_PROTEIN_RECEP_F2_4"/>
    <property type="match status" value="1"/>
</dbReference>
<keyword evidence="4 5" id="KW-0472">Membrane</keyword>
<feature type="transmembrane region" description="Helical" evidence="5">
    <location>
        <begin position="123"/>
        <end position="141"/>
    </location>
</feature>
<feature type="transmembrane region" description="Helical" evidence="5">
    <location>
        <begin position="6"/>
        <end position="23"/>
    </location>
</feature>
<dbReference type="PROSITE" id="PS00650">
    <property type="entry name" value="G_PROTEIN_RECEP_F2_2"/>
    <property type="match status" value="1"/>
</dbReference>
<evidence type="ECO:0000256" key="1">
    <source>
        <dbReference type="ARBA" id="ARBA00004141"/>
    </source>
</evidence>
<evidence type="ECO:0000313" key="7">
    <source>
        <dbReference type="Proteomes" id="UP000694941"/>
    </source>
</evidence>
<feature type="transmembrane region" description="Helical" evidence="5">
    <location>
        <begin position="78"/>
        <end position="103"/>
    </location>
</feature>
<dbReference type="GeneID" id="106473027"/>
<evidence type="ECO:0000313" key="8">
    <source>
        <dbReference type="RefSeq" id="XP_022258301.1"/>
    </source>
</evidence>
<evidence type="ECO:0000259" key="6">
    <source>
        <dbReference type="PROSITE" id="PS50261"/>
    </source>
</evidence>
<sequence>MGTNFFWMFVEGLYLFILVVKTFSTKRMKFYVYVIIGWVIPAVIVLIWSPIKACFSSDASEKFFRLRCPWQSKDNFDFIFIVPVMFVLVVNLYFLGRIMWVLIRKLRVASTVEHQQYRKAAKALLVLIPLLGITYVLVIVIPTQETAQVVFTYLQATLLSTQGFTVAFLYCFMNAEVRNTLHYHLNRWRTLRSVKERRSGTVSSRNNRFGESMKTFATDVKENCSYATTTSVVSGGYNFTERPKSSKRSAQITIEERDFV</sequence>
<dbReference type="PRINTS" id="PR01127">
    <property type="entry name" value="DIUHORMONER"/>
</dbReference>
<evidence type="ECO:0000256" key="4">
    <source>
        <dbReference type="ARBA" id="ARBA00023136"/>
    </source>
</evidence>
<keyword evidence="3 5" id="KW-1133">Transmembrane helix</keyword>
<gene>
    <name evidence="8" type="primary">LOC106473027</name>
</gene>
<keyword evidence="7" id="KW-1185">Reference proteome</keyword>
<reference evidence="8" key="1">
    <citation type="submission" date="2025-08" db="UniProtKB">
        <authorList>
            <consortium name="RefSeq"/>
        </authorList>
    </citation>
    <scope>IDENTIFICATION</scope>
    <source>
        <tissue evidence="8">Muscle</tissue>
    </source>
</reference>
<protein>
    <submittedName>
        <fullName evidence="8">Diuretic hormone receptor-like</fullName>
    </submittedName>
</protein>
<dbReference type="InterPro" id="IPR000832">
    <property type="entry name" value="GPCR_2_secretin-like"/>
</dbReference>
<proteinExistence type="predicted"/>
<dbReference type="SUPFAM" id="SSF81321">
    <property type="entry name" value="Family A G protein-coupled receptor-like"/>
    <property type="match status" value="1"/>
</dbReference>
<comment type="subcellular location">
    <subcellularLocation>
        <location evidence="1">Membrane</location>
        <topology evidence="1">Multi-pass membrane protein</topology>
    </subcellularLocation>
</comment>
<dbReference type="Proteomes" id="UP000694941">
    <property type="component" value="Unplaced"/>
</dbReference>
<dbReference type="PANTHER" id="PTHR45620:SF15">
    <property type="entry name" value="DIURETIC HORMONE 44 RECEPTOR 1-RELATED"/>
    <property type="match status" value="1"/>
</dbReference>
<evidence type="ECO:0000256" key="3">
    <source>
        <dbReference type="ARBA" id="ARBA00022989"/>
    </source>
</evidence>
<dbReference type="Pfam" id="PF00002">
    <property type="entry name" value="7tm_2"/>
    <property type="match status" value="1"/>
</dbReference>
<dbReference type="InterPro" id="IPR050332">
    <property type="entry name" value="GPCR_2"/>
</dbReference>
<evidence type="ECO:0000256" key="5">
    <source>
        <dbReference type="SAM" id="Phobius"/>
    </source>
</evidence>
<dbReference type="InterPro" id="IPR002001">
    <property type="entry name" value="GPCR_2_diuretic_rcpt"/>
</dbReference>
<dbReference type="InterPro" id="IPR017981">
    <property type="entry name" value="GPCR_2-like_7TM"/>
</dbReference>
<feature type="transmembrane region" description="Helical" evidence="5">
    <location>
        <begin position="153"/>
        <end position="173"/>
    </location>
</feature>
<name>A0ABM1TQZ5_LIMPO</name>